<dbReference type="InterPro" id="IPR018097">
    <property type="entry name" value="EGF_Ca-bd_CS"/>
</dbReference>
<evidence type="ECO:0000256" key="8">
    <source>
        <dbReference type="PROSITE-ProRule" id="PRU00076"/>
    </source>
</evidence>
<dbReference type="InterPro" id="IPR049883">
    <property type="entry name" value="NOTCH1_EGF-like"/>
</dbReference>
<dbReference type="FunFam" id="2.10.25.10:FF:000005">
    <property type="entry name" value="Fibrillin 2"/>
    <property type="match status" value="1"/>
</dbReference>
<dbReference type="OrthoDB" id="4062651at2759"/>
<dbReference type="PROSITE" id="PS50026">
    <property type="entry name" value="EGF_3"/>
    <property type="match status" value="2"/>
</dbReference>
<dbReference type="STRING" id="7574.A0A1S3IYR3"/>
<dbReference type="PRINTS" id="PR00010">
    <property type="entry name" value="EGFBLOOD"/>
</dbReference>
<dbReference type="Gene3D" id="2.10.25.10">
    <property type="entry name" value="Laminin"/>
    <property type="match status" value="3"/>
</dbReference>
<dbReference type="PROSITE" id="PS01187">
    <property type="entry name" value="EGF_CA"/>
    <property type="match status" value="1"/>
</dbReference>
<feature type="signal peptide" evidence="11">
    <location>
        <begin position="1"/>
        <end position="21"/>
    </location>
</feature>
<evidence type="ECO:0000313" key="14">
    <source>
        <dbReference type="RefSeq" id="XP_013403153.1"/>
    </source>
</evidence>
<evidence type="ECO:0000256" key="3">
    <source>
        <dbReference type="ARBA" id="ARBA00022536"/>
    </source>
</evidence>
<comment type="subcellular location">
    <subcellularLocation>
        <location evidence="1">Secreted</location>
    </subcellularLocation>
</comment>
<organism evidence="13 14">
    <name type="scientific">Lingula anatina</name>
    <name type="common">Brachiopod</name>
    <name type="synonym">Lingula unguis</name>
    <dbReference type="NCBI Taxonomy" id="7574"/>
    <lineage>
        <taxon>Eukaryota</taxon>
        <taxon>Metazoa</taxon>
        <taxon>Spiralia</taxon>
        <taxon>Lophotrochozoa</taxon>
        <taxon>Brachiopoda</taxon>
        <taxon>Linguliformea</taxon>
        <taxon>Lingulata</taxon>
        <taxon>Lingulida</taxon>
        <taxon>Linguloidea</taxon>
        <taxon>Lingulidae</taxon>
        <taxon>Lingula</taxon>
    </lineage>
</organism>
<dbReference type="Pfam" id="PF00008">
    <property type="entry name" value="EGF"/>
    <property type="match status" value="1"/>
</dbReference>
<name>A0A1S3IYR3_LINAN</name>
<keyword evidence="10" id="KW-0812">Transmembrane</keyword>
<evidence type="ECO:0000256" key="5">
    <source>
        <dbReference type="ARBA" id="ARBA00022737"/>
    </source>
</evidence>
<evidence type="ECO:0000256" key="2">
    <source>
        <dbReference type="ARBA" id="ARBA00022525"/>
    </source>
</evidence>
<evidence type="ECO:0000256" key="11">
    <source>
        <dbReference type="SAM" id="SignalP"/>
    </source>
</evidence>
<keyword evidence="14" id="KW-0675">Receptor</keyword>
<dbReference type="Pfam" id="PF07645">
    <property type="entry name" value="EGF_CA"/>
    <property type="match status" value="1"/>
</dbReference>
<feature type="chain" id="PRO_5010331770" evidence="11">
    <location>
        <begin position="22"/>
        <end position="423"/>
    </location>
</feature>
<dbReference type="PROSITE" id="PS00010">
    <property type="entry name" value="ASX_HYDROXYL"/>
    <property type="match status" value="2"/>
</dbReference>
<keyword evidence="10" id="KW-0472">Membrane</keyword>
<dbReference type="RefSeq" id="XP_013403153.1">
    <property type="nucleotide sequence ID" value="XM_013547699.1"/>
</dbReference>
<keyword evidence="13" id="KW-1185">Reference proteome</keyword>
<feature type="compositionally biased region" description="Gly residues" evidence="9">
    <location>
        <begin position="97"/>
        <end position="112"/>
    </location>
</feature>
<feature type="disulfide bond" evidence="8">
    <location>
        <begin position="217"/>
        <end position="226"/>
    </location>
</feature>
<keyword evidence="7" id="KW-0325">Glycoprotein</keyword>
<dbReference type="AlphaFoldDB" id="A0A1S3IYR3"/>
<dbReference type="InterPro" id="IPR008160">
    <property type="entry name" value="Collagen"/>
</dbReference>
<feature type="domain" description="EGF-like" evidence="12">
    <location>
        <begin position="191"/>
        <end position="227"/>
    </location>
</feature>
<sequence length="423" mass="43737">MDCKVLLFLTFASCLAITVRGQQATYEGPAGPAGPPGPPGDVGDIGPQGTQGITGDTGLAGPEGPIGLQGPAGVRGVQGVQGNKGFTGSQGAHGDPGVQGGQGATGGDGPTGIQGNQGSMGATGVRGDTGEPGISGEAGPPGAQGPPGPQGLKGPRGDQGEQGVRGQMGAEGPPGDTGPKGPALDPTTEDNIDQCASYPCQNGGTCLDDYRSFFCTCLSGFTGDRCQHDINECSKDNGGCQHSCENSIGSFACSCRAGYELAQNKRKCIDIDECQLDAGRCDSELCLNTPGSATCDTTNQLAYIQQLLVTADSLTAQAQQIQQPLAATQTTEAPVYDTALLNNTVMMSLIIWLIILTVLTLLVLLVVCCECCRIKRSNPPKWIDANPSASYIRFPFSQLPRHHERSFQDLPMGMRERDSSSEN</sequence>
<keyword evidence="5" id="KW-0677">Repeat</keyword>
<gene>
    <name evidence="14" type="primary">LOC106168573</name>
</gene>
<dbReference type="InterPro" id="IPR000742">
    <property type="entry name" value="EGF"/>
</dbReference>
<dbReference type="SMART" id="SM00181">
    <property type="entry name" value="EGF"/>
    <property type="match status" value="2"/>
</dbReference>
<dbReference type="Pfam" id="PF14670">
    <property type="entry name" value="FXa_inhibition"/>
    <property type="match status" value="1"/>
</dbReference>
<evidence type="ECO:0000313" key="13">
    <source>
        <dbReference type="Proteomes" id="UP000085678"/>
    </source>
</evidence>
<evidence type="ECO:0000259" key="12">
    <source>
        <dbReference type="PROSITE" id="PS50026"/>
    </source>
</evidence>
<dbReference type="PROSITE" id="PS00022">
    <property type="entry name" value="EGF_1"/>
    <property type="match status" value="1"/>
</dbReference>
<dbReference type="PANTHER" id="PTHR24040:SF13">
    <property type="entry name" value="FIBROPELLIN-1"/>
    <property type="match status" value="1"/>
</dbReference>
<dbReference type="PANTHER" id="PTHR24040">
    <property type="entry name" value="LAMININ G-LIKE DOMAIN-CONTAINING PROTEIN"/>
    <property type="match status" value="1"/>
</dbReference>
<evidence type="ECO:0000256" key="9">
    <source>
        <dbReference type="SAM" id="MobiDB-lite"/>
    </source>
</evidence>
<dbReference type="GO" id="GO:0005576">
    <property type="term" value="C:extracellular region"/>
    <property type="evidence" value="ECO:0007669"/>
    <property type="project" value="UniProtKB-SubCell"/>
</dbReference>
<dbReference type="InParanoid" id="A0A1S3IYR3"/>
<reference evidence="14" key="1">
    <citation type="submission" date="2025-08" db="UniProtKB">
        <authorList>
            <consortium name="RefSeq"/>
        </authorList>
    </citation>
    <scope>IDENTIFICATION</scope>
    <source>
        <tissue evidence="14">Gonads</tissue>
    </source>
</reference>
<keyword evidence="6 8" id="KW-1015">Disulfide bond</keyword>
<dbReference type="GeneID" id="106168573"/>
<proteinExistence type="predicted"/>
<keyword evidence="3 8" id="KW-0245">EGF-like domain</keyword>
<feature type="region of interest" description="Disordered" evidence="9">
    <location>
        <begin position="26"/>
        <end position="188"/>
    </location>
</feature>
<dbReference type="Pfam" id="PF01391">
    <property type="entry name" value="Collagen"/>
    <property type="match status" value="2"/>
</dbReference>
<dbReference type="CDD" id="cd00054">
    <property type="entry name" value="EGF_CA"/>
    <property type="match status" value="2"/>
</dbReference>
<feature type="transmembrane region" description="Helical" evidence="10">
    <location>
        <begin position="349"/>
        <end position="372"/>
    </location>
</feature>
<evidence type="ECO:0000256" key="7">
    <source>
        <dbReference type="ARBA" id="ARBA00023180"/>
    </source>
</evidence>
<feature type="domain" description="EGF-like" evidence="12">
    <location>
        <begin position="229"/>
        <end position="269"/>
    </location>
</feature>
<comment type="caution">
    <text evidence="8">Lacks conserved residue(s) required for the propagation of feature annotation.</text>
</comment>
<dbReference type="GO" id="GO:0005509">
    <property type="term" value="F:calcium ion binding"/>
    <property type="evidence" value="ECO:0007669"/>
    <property type="project" value="InterPro"/>
</dbReference>
<evidence type="ECO:0000256" key="1">
    <source>
        <dbReference type="ARBA" id="ARBA00004613"/>
    </source>
</evidence>
<dbReference type="InterPro" id="IPR000152">
    <property type="entry name" value="EGF-type_Asp/Asn_hydroxyl_site"/>
</dbReference>
<keyword evidence="4 11" id="KW-0732">Signal</keyword>
<protein>
    <submittedName>
        <fullName evidence="14">Macrophage receptor MARCO</fullName>
    </submittedName>
</protein>
<dbReference type="SMART" id="SM00179">
    <property type="entry name" value="EGF_CA"/>
    <property type="match status" value="3"/>
</dbReference>
<dbReference type="KEGG" id="lak:106168573"/>
<keyword evidence="10" id="KW-1133">Transmembrane helix</keyword>
<dbReference type="SUPFAM" id="SSF57184">
    <property type="entry name" value="Growth factor receptor domain"/>
    <property type="match status" value="1"/>
</dbReference>
<evidence type="ECO:0000256" key="6">
    <source>
        <dbReference type="ARBA" id="ARBA00023157"/>
    </source>
</evidence>
<dbReference type="InterPro" id="IPR051145">
    <property type="entry name" value="GAS-SHBG-PROS"/>
</dbReference>
<dbReference type="InterPro" id="IPR009030">
    <property type="entry name" value="Growth_fac_rcpt_cys_sf"/>
</dbReference>
<accession>A0A1S3IYR3</accession>
<evidence type="ECO:0000256" key="10">
    <source>
        <dbReference type="SAM" id="Phobius"/>
    </source>
</evidence>
<keyword evidence="2" id="KW-0964">Secreted</keyword>
<feature type="compositionally biased region" description="Polar residues" evidence="9">
    <location>
        <begin position="80"/>
        <end position="89"/>
    </location>
</feature>
<dbReference type="FunFam" id="2.10.25.10:FF:000143">
    <property type="entry name" value="Protein crumbs 1"/>
    <property type="match status" value="1"/>
</dbReference>
<dbReference type="PROSITE" id="PS01186">
    <property type="entry name" value="EGF_2"/>
    <property type="match status" value="2"/>
</dbReference>
<dbReference type="InterPro" id="IPR001881">
    <property type="entry name" value="EGF-like_Ca-bd_dom"/>
</dbReference>
<evidence type="ECO:0000256" key="4">
    <source>
        <dbReference type="ARBA" id="ARBA00022729"/>
    </source>
</evidence>
<dbReference type="Proteomes" id="UP000085678">
    <property type="component" value="Unplaced"/>
</dbReference>